<feature type="transmembrane region" description="Helical" evidence="1">
    <location>
        <begin position="163"/>
        <end position="180"/>
    </location>
</feature>
<gene>
    <name evidence="2" type="ORF">SAMN02799615_04236</name>
</gene>
<dbReference type="EMBL" id="FONH01000031">
    <property type="protein sequence ID" value="SFF57715.1"/>
    <property type="molecule type" value="Genomic_DNA"/>
</dbReference>
<dbReference type="STRING" id="500610.SAMN02799615_04236"/>
<proteinExistence type="predicted"/>
<keyword evidence="1" id="KW-0472">Membrane</keyword>
<feature type="transmembrane region" description="Helical" evidence="1">
    <location>
        <begin position="12"/>
        <end position="36"/>
    </location>
</feature>
<keyword evidence="1" id="KW-1133">Transmembrane helix</keyword>
<dbReference type="RefSeq" id="WP_026634886.1">
    <property type="nucleotide sequence ID" value="NZ_FONH01000031.1"/>
</dbReference>
<reference evidence="3" key="1">
    <citation type="submission" date="2016-10" db="EMBL/GenBank/DDBJ databases">
        <authorList>
            <person name="Varghese N."/>
            <person name="Submissions S."/>
        </authorList>
    </citation>
    <scope>NUCLEOTIDE SEQUENCE [LARGE SCALE GENOMIC DNA]</scope>
    <source>
        <strain evidence="3">UNC178MFTsu3.1</strain>
    </source>
</reference>
<feature type="transmembrane region" description="Helical" evidence="1">
    <location>
        <begin position="374"/>
        <end position="394"/>
    </location>
</feature>
<feature type="transmembrane region" description="Helical" evidence="1">
    <location>
        <begin position="291"/>
        <end position="310"/>
    </location>
</feature>
<organism evidence="2 3">
    <name type="scientific">Dyella marensis</name>
    <dbReference type="NCBI Taxonomy" id="500610"/>
    <lineage>
        <taxon>Bacteria</taxon>
        <taxon>Pseudomonadati</taxon>
        <taxon>Pseudomonadota</taxon>
        <taxon>Gammaproteobacteria</taxon>
        <taxon>Lysobacterales</taxon>
        <taxon>Rhodanobacteraceae</taxon>
        <taxon>Dyella</taxon>
    </lineage>
</organism>
<keyword evidence="1" id="KW-0812">Transmembrane</keyword>
<feature type="transmembrane region" description="Helical" evidence="1">
    <location>
        <begin position="267"/>
        <end position="285"/>
    </location>
</feature>
<feature type="transmembrane region" description="Helical" evidence="1">
    <location>
        <begin position="135"/>
        <end position="151"/>
    </location>
</feature>
<feature type="transmembrane region" description="Helical" evidence="1">
    <location>
        <begin position="110"/>
        <end position="128"/>
    </location>
</feature>
<feature type="transmembrane region" description="Helical" evidence="1">
    <location>
        <begin position="345"/>
        <end position="368"/>
    </location>
</feature>
<evidence type="ECO:0000313" key="3">
    <source>
        <dbReference type="Proteomes" id="UP000199477"/>
    </source>
</evidence>
<feature type="transmembrane region" description="Helical" evidence="1">
    <location>
        <begin position="83"/>
        <end position="104"/>
    </location>
</feature>
<dbReference type="AlphaFoldDB" id="A0A1I2JS20"/>
<sequence>MRAVWQLWLQLWTRLPVLAVLAMLMCLTGLVLALIAMLDARVAYVGMGFVAFASWFWHIGLGQVLRGVCRPESFLLPGFRARLAWLGVADVAQWVLLPGVLLVLAGPPHGALIVAGLVVVAALGLALGCGRRVSLAIWAVFIAAGWMPRLASQVVTVALASPWTAPLLMLCAALLIRYALAPLLRIQDADTPTSPLENASIGRNSQSALDDAQARRGAWNRWLGELFDRAAQYALERSLQAYRRRPSAAGRLALVRRLLLPHDNPQALALRLVLVAGMVVIYFLAVMHRQHFDAAVVGAYAVLLTMARFPQLGRGMLRMRPNLADLYLTLAPATRGEYQKIMVDALMLLVPVSVLTALAYTLLGSVLAHAAEPARMLITAAIVATSASLVALAVHLIGPEGSFGRGAVNLVLIFGAMGAYWGGYWMLGAFGLAWGALALGTVTISFGGGVWYAAQREYQRRAPRFDAPLG</sequence>
<protein>
    <submittedName>
        <fullName evidence="2">Uncharacterized protein</fullName>
    </submittedName>
</protein>
<feature type="transmembrane region" description="Helical" evidence="1">
    <location>
        <begin position="406"/>
        <end position="427"/>
    </location>
</feature>
<dbReference type="Proteomes" id="UP000199477">
    <property type="component" value="Unassembled WGS sequence"/>
</dbReference>
<evidence type="ECO:0000256" key="1">
    <source>
        <dbReference type="SAM" id="Phobius"/>
    </source>
</evidence>
<feature type="transmembrane region" description="Helical" evidence="1">
    <location>
        <begin position="42"/>
        <end position="62"/>
    </location>
</feature>
<accession>A0A1I2JS20</accession>
<evidence type="ECO:0000313" key="2">
    <source>
        <dbReference type="EMBL" id="SFF57715.1"/>
    </source>
</evidence>
<name>A0A1I2JS20_9GAMM</name>
<feature type="transmembrane region" description="Helical" evidence="1">
    <location>
        <begin position="433"/>
        <end position="454"/>
    </location>
</feature>
<keyword evidence="3" id="KW-1185">Reference proteome</keyword>